<keyword evidence="1" id="KW-1133">Transmembrane helix</keyword>
<accession>A0A146JYR9</accession>
<feature type="transmembrane region" description="Helical" evidence="1">
    <location>
        <begin position="183"/>
        <end position="212"/>
    </location>
</feature>
<gene>
    <name evidence="2" type="ORF">TPC1_31187</name>
</gene>
<reference evidence="2" key="1">
    <citation type="submission" date="2015-07" db="EMBL/GenBank/DDBJ databases">
        <title>Adaptation to a free-living lifestyle via gene acquisitions in the diplomonad Trepomonas sp. PC1.</title>
        <authorList>
            <person name="Xu F."/>
            <person name="Jerlstrom-Hultqvist J."/>
            <person name="Kolisko M."/>
            <person name="Simpson A.G.B."/>
            <person name="Roger A.J."/>
            <person name="Svard S.G."/>
            <person name="Andersson J.O."/>
        </authorList>
    </citation>
    <scope>NUCLEOTIDE SEQUENCE</scope>
    <source>
        <strain evidence="2">PC1</strain>
    </source>
</reference>
<feature type="non-terminal residue" evidence="2">
    <location>
        <position position="398"/>
    </location>
</feature>
<sequence length="398" mass="45616">FNCDQYQIKYSTGELVKLNWSLQSNICTAQYTEPNLAKSFSVQLFSFNLLISKQITTLSANSFRKIIQAAIQPMILRVDSQIRVKAVVGDRFGNKVTSTPEICGQISGQLIQLNQNNSNFTDLEVKQNKTFYFNNSLCNSVFDAQNITGYYRVQTFIDNVSQNNSEDLNQQLRFKVNEYPFRYVFGLIQIINFAGYLLFLLGLVILVPFLAYKAAGGRAKAKTEQEVKIIEQNGIQGLGEVKLRGTELLTSQKQVSQVDLDVQKLMQTGQTSFVLQNQVVEGSKCSVLTYLSQIQTNYRKQLQLWQRMKLKSALEIIKITEIEEDNIFGVQCIMENFDCYSKEQIEDQINEDLERLSRMKPKRKYELSNNQVVLANGMQKLLPPQYFGEDYLVFGDQK</sequence>
<dbReference type="AlphaFoldDB" id="A0A146JYR9"/>
<keyword evidence="1" id="KW-0812">Transmembrane</keyword>
<protein>
    <recommendedName>
        <fullName evidence="3">Transmembrane protein</fullName>
    </recommendedName>
</protein>
<feature type="non-terminal residue" evidence="2">
    <location>
        <position position="1"/>
    </location>
</feature>
<name>A0A146JYR9_9EUKA</name>
<organism evidence="2">
    <name type="scientific">Trepomonas sp. PC1</name>
    <dbReference type="NCBI Taxonomy" id="1076344"/>
    <lineage>
        <taxon>Eukaryota</taxon>
        <taxon>Metamonada</taxon>
        <taxon>Diplomonadida</taxon>
        <taxon>Hexamitidae</taxon>
        <taxon>Hexamitinae</taxon>
        <taxon>Trepomonas</taxon>
    </lineage>
</organism>
<proteinExistence type="predicted"/>
<dbReference type="EMBL" id="GDID01007288">
    <property type="protein sequence ID" value="JAP89318.1"/>
    <property type="molecule type" value="Transcribed_RNA"/>
</dbReference>
<evidence type="ECO:0000256" key="1">
    <source>
        <dbReference type="SAM" id="Phobius"/>
    </source>
</evidence>
<evidence type="ECO:0000313" key="2">
    <source>
        <dbReference type="EMBL" id="JAP89318.1"/>
    </source>
</evidence>
<keyword evidence="1" id="KW-0472">Membrane</keyword>
<evidence type="ECO:0008006" key="3">
    <source>
        <dbReference type="Google" id="ProtNLM"/>
    </source>
</evidence>